<dbReference type="GO" id="GO:0006355">
    <property type="term" value="P:regulation of DNA-templated transcription"/>
    <property type="evidence" value="ECO:0007669"/>
    <property type="project" value="TreeGrafter"/>
</dbReference>
<dbReference type="GO" id="GO:0006508">
    <property type="term" value="P:proteolysis"/>
    <property type="evidence" value="ECO:0007669"/>
    <property type="project" value="UniProtKB-KW"/>
</dbReference>
<dbReference type="GO" id="GO:0008233">
    <property type="term" value="F:peptidase activity"/>
    <property type="evidence" value="ECO:0007669"/>
    <property type="project" value="UniProtKB-KW"/>
</dbReference>
<dbReference type="SUPFAM" id="SSF52317">
    <property type="entry name" value="Class I glutamine amidotransferase-like"/>
    <property type="match status" value="1"/>
</dbReference>
<dbReference type="Gene3D" id="3.40.50.880">
    <property type="match status" value="1"/>
</dbReference>
<organism evidence="2 3">
    <name type="scientific">Crossiella cryophila</name>
    <dbReference type="NCBI Taxonomy" id="43355"/>
    <lineage>
        <taxon>Bacteria</taxon>
        <taxon>Bacillati</taxon>
        <taxon>Actinomycetota</taxon>
        <taxon>Actinomycetes</taxon>
        <taxon>Pseudonocardiales</taxon>
        <taxon>Pseudonocardiaceae</taxon>
        <taxon>Crossiella</taxon>
    </lineage>
</organism>
<protein>
    <submittedName>
        <fullName evidence="2">Putative intracellular protease/amidase</fullName>
    </submittedName>
</protein>
<dbReference type="EMBL" id="JACHMH010000001">
    <property type="protein sequence ID" value="MBB4677989.1"/>
    <property type="molecule type" value="Genomic_DNA"/>
</dbReference>
<keyword evidence="3" id="KW-1185">Reference proteome</keyword>
<feature type="domain" description="DJ-1/PfpI" evidence="1">
    <location>
        <begin position="32"/>
        <end position="166"/>
    </location>
</feature>
<dbReference type="InterPro" id="IPR052158">
    <property type="entry name" value="INH-QAR"/>
</dbReference>
<evidence type="ECO:0000313" key="2">
    <source>
        <dbReference type="EMBL" id="MBB4677989.1"/>
    </source>
</evidence>
<dbReference type="RefSeq" id="WP_185003869.1">
    <property type="nucleotide sequence ID" value="NZ_BAAAUI010000027.1"/>
</dbReference>
<gene>
    <name evidence="2" type="ORF">HNR67_004107</name>
</gene>
<comment type="caution">
    <text evidence="2">The sequence shown here is derived from an EMBL/GenBank/DDBJ whole genome shotgun (WGS) entry which is preliminary data.</text>
</comment>
<dbReference type="InterPro" id="IPR029062">
    <property type="entry name" value="Class_I_gatase-like"/>
</dbReference>
<proteinExistence type="predicted"/>
<evidence type="ECO:0000313" key="3">
    <source>
        <dbReference type="Proteomes" id="UP000533598"/>
    </source>
</evidence>
<reference evidence="2 3" key="1">
    <citation type="submission" date="2020-08" db="EMBL/GenBank/DDBJ databases">
        <title>Sequencing the genomes of 1000 actinobacteria strains.</title>
        <authorList>
            <person name="Klenk H.-P."/>
        </authorList>
    </citation>
    <scope>NUCLEOTIDE SEQUENCE [LARGE SCALE GENOMIC DNA]</scope>
    <source>
        <strain evidence="2 3">DSM 44230</strain>
    </source>
</reference>
<dbReference type="Pfam" id="PF01965">
    <property type="entry name" value="DJ-1_PfpI"/>
    <property type="match status" value="1"/>
</dbReference>
<accession>A0A7W7CEC4</accession>
<keyword evidence="2" id="KW-0645">Protease</keyword>
<dbReference type="InterPro" id="IPR002818">
    <property type="entry name" value="DJ-1/PfpI"/>
</dbReference>
<dbReference type="AlphaFoldDB" id="A0A7W7CEC4"/>
<keyword evidence="2" id="KW-0378">Hydrolase</keyword>
<dbReference type="PANTHER" id="PTHR43130">
    <property type="entry name" value="ARAC-FAMILY TRANSCRIPTIONAL REGULATOR"/>
    <property type="match status" value="1"/>
</dbReference>
<name>A0A7W7CEC4_9PSEU</name>
<sequence>MPKKLTVGILVSPGYFVCDILGVHTVLGIQPDVELHLLWKDREPVIGLPTFPTTPTTTFADCPEDLDVLAVGAISGEVLGDPEVIDFFAKAAGRAKHVIAICGGTFLPGLAGLLNGKRATTNFHLTDMLPLIGAIPVEGGQVVRDGNLWTAGPVTGSFEAGLQVLAELRGVEVARRTELDLEFAPRPPFGTGSPELAGPELTAASMAEFEPMRAELRNLLSVAARTG</sequence>
<evidence type="ECO:0000259" key="1">
    <source>
        <dbReference type="Pfam" id="PF01965"/>
    </source>
</evidence>
<dbReference type="PANTHER" id="PTHR43130:SF2">
    <property type="entry name" value="DJ-1_PFPI DOMAIN-CONTAINING PROTEIN"/>
    <property type="match status" value="1"/>
</dbReference>
<dbReference type="Proteomes" id="UP000533598">
    <property type="component" value="Unassembled WGS sequence"/>
</dbReference>